<feature type="domain" description="Carbohydrate-binding" evidence="1">
    <location>
        <begin position="23"/>
        <end position="213"/>
    </location>
</feature>
<dbReference type="KEGG" id="mcos:GM418_01705"/>
<dbReference type="GO" id="GO:0004553">
    <property type="term" value="F:hydrolase activity, hydrolyzing O-glycosyl compounds"/>
    <property type="evidence" value="ECO:0007669"/>
    <property type="project" value="InterPro"/>
</dbReference>
<dbReference type="CDD" id="cd09620">
    <property type="entry name" value="CBM9_like_3"/>
    <property type="match status" value="1"/>
</dbReference>
<evidence type="ECO:0000313" key="2">
    <source>
        <dbReference type="EMBL" id="QGY42412.1"/>
    </source>
</evidence>
<dbReference type="Gene3D" id="2.60.40.1190">
    <property type="match status" value="1"/>
</dbReference>
<evidence type="ECO:0000259" key="1">
    <source>
        <dbReference type="Pfam" id="PF16011"/>
    </source>
</evidence>
<proteinExistence type="predicted"/>
<keyword evidence="3" id="KW-1185">Reference proteome</keyword>
<dbReference type="AlphaFoldDB" id="A0A6I6JQB7"/>
<organism evidence="2 3">
    <name type="scientific">Maribellus comscasis</name>
    <dbReference type="NCBI Taxonomy" id="2681766"/>
    <lineage>
        <taxon>Bacteria</taxon>
        <taxon>Pseudomonadati</taxon>
        <taxon>Bacteroidota</taxon>
        <taxon>Bacteroidia</taxon>
        <taxon>Marinilabiliales</taxon>
        <taxon>Prolixibacteraceae</taxon>
        <taxon>Maribellus</taxon>
    </lineage>
</organism>
<dbReference type="Proteomes" id="UP000428260">
    <property type="component" value="Chromosome"/>
</dbReference>
<reference evidence="2 3" key="1">
    <citation type="submission" date="2019-11" db="EMBL/GenBank/DDBJ databases">
        <authorList>
            <person name="Zheng R.K."/>
            <person name="Sun C.M."/>
        </authorList>
    </citation>
    <scope>NUCLEOTIDE SEQUENCE [LARGE SCALE GENOMIC DNA]</scope>
    <source>
        <strain evidence="2 3">WC007</strain>
    </source>
</reference>
<dbReference type="InterPro" id="IPR010502">
    <property type="entry name" value="Carb-bd_dom_fam9"/>
</dbReference>
<dbReference type="RefSeq" id="WP_158862529.1">
    <property type="nucleotide sequence ID" value="NZ_CP046401.1"/>
</dbReference>
<protein>
    <recommendedName>
        <fullName evidence="1">Carbohydrate-binding domain-containing protein</fullName>
    </recommendedName>
</protein>
<sequence length="215" mass="25129">MKELFIKQLKINRPVSLSEAENLLEKQTVSNFISTVNWEEFSYQPKVSFRIGHIQNEIWLKYYVVEKYILAKETRTNGDVYKDSCVEFFISADGENYYNFEFNCIGTIHLAFGAGRGNRKFVDPEIIKKIEITSSLGSQPFEEKTGKFEWEMMIRIPKECLAYSNINSLNGLKASANFYKCGEDTSEPHYVTWNPIKTKNPDYHRPEFFGEVFFE</sequence>
<dbReference type="GO" id="GO:0030246">
    <property type="term" value="F:carbohydrate binding"/>
    <property type="evidence" value="ECO:0007669"/>
    <property type="project" value="InterPro"/>
</dbReference>
<accession>A0A6I6JQB7</accession>
<name>A0A6I6JQB7_9BACT</name>
<gene>
    <name evidence="2" type="ORF">GM418_01705</name>
</gene>
<dbReference type="SUPFAM" id="SSF49344">
    <property type="entry name" value="CBD9-like"/>
    <property type="match status" value="1"/>
</dbReference>
<dbReference type="Pfam" id="PF16011">
    <property type="entry name" value="CBM9_2"/>
    <property type="match status" value="1"/>
</dbReference>
<dbReference type="EMBL" id="CP046401">
    <property type="protein sequence ID" value="QGY42412.1"/>
    <property type="molecule type" value="Genomic_DNA"/>
</dbReference>
<dbReference type="GO" id="GO:0016052">
    <property type="term" value="P:carbohydrate catabolic process"/>
    <property type="evidence" value="ECO:0007669"/>
    <property type="project" value="InterPro"/>
</dbReference>
<evidence type="ECO:0000313" key="3">
    <source>
        <dbReference type="Proteomes" id="UP000428260"/>
    </source>
</evidence>